<keyword evidence="3" id="KW-1185">Reference proteome</keyword>
<feature type="non-terminal residue" evidence="2">
    <location>
        <position position="1"/>
    </location>
</feature>
<gene>
    <name evidence="2" type="ORF">M5D96_007766</name>
</gene>
<sequence length="66" mass="7977">QLKNKYRCAKKKRNNKREPANKRNQRFEFPLSIFRSLQAALVVVCVLIRKFYRCCCCARCLKRGYF</sequence>
<proteinExistence type="predicted"/>
<protein>
    <submittedName>
        <fullName evidence="2">Uncharacterized protein</fullName>
    </submittedName>
</protein>
<dbReference type="EMBL" id="JAMKOV010000006">
    <property type="protein sequence ID" value="KAI8039051.1"/>
    <property type="molecule type" value="Genomic_DNA"/>
</dbReference>
<feature type="compositionally biased region" description="Basic residues" evidence="1">
    <location>
        <begin position="1"/>
        <end position="15"/>
    </location>
</feature>
<accession>A0A9Q0BP62</accession>
<organism evidence="2 3">
    <name type="scientific">Drosophila gunungcola</name>
    <name type="common">fruit fly</name>
    <dbReference type="NCBI Taxonomy" id="103775"/>
    <lineage>
        <taxon>Eukaryota</taxon>
        <taxon>Metazoa</taxon>
        <taxon>Ecdysozoa</taxon>
        <taxon>Arthropoda</taxon>
        <taxon>Hexapoda</taxon>
        <taxon>Insecta</taxon>
        <taxon>Pterygota</taxon>
        <taxon>Neoptera</taxon>
        <taxon>Endopterygota</taxon>
        <taxon>Diptera</taxon>
        <taxon>Brachycera</taxon>
        <taxon>Muscomorpha</taxon>
        <taxon>Ephydroidea</taxon>
        <taxon>Drosophilidae</taxon>
        <taxon>Drosophila</taxon>
        <taxon>Sophophora</taxon>
    </lineage>
</organism>
<dbReference type="AlphaFoldDB" id="A0A9Q0BP62"/>
<name>A0A9Q0BP62_9MUSC</name>
<feature type="region of interest" description="Disordered" evidence="1">
    <location>
        <begin position="1"/>
        <end position="22"/>
    </location>
</feature>
<evidence type="ECO:0000313" key="3">
    <source>
        <dbReference type="Proteomes" id="UP001059596"/>
    </source>
</evidence>
<evidence type="ECO:0000313" key="2">
    <source>
        <dbReference type="EMBL" id="KAI8039051.1"/>
    </source>
</evidence>
<dbReference type="Proteomes" id="UP001059596">
    <property type="component" value="Unassembled WGS sequence"/>
</dbReference>
<evidence type="ECO:0000256" key="1">
    <source>
        <dbReference type="SAM" id="MobiDB-lite"/>
    </source>
</evidence>
<comment type="caution">
    <text evidence="2">The sequence shown here is derived from an EMBL/GenBank/DDBJ whole genome shotgun (WGS) entry which is preliminary data.</text>
</comment>
<reference evidence="2" key="1">
    <citation type="journal article" date="2023" name="Genome Biol. Evol.">
        <title>Long-read-based Genome Assembly of Drosophila gunungcola Reveals Fewer Chemosensory Genes in Flower-breeding Species.</title>
        <authorList>
            <person name="Negi A."/>
            <person name="Liao B.Y."/>
            <person name="Yeh S.D."/>
        </authorList>
    </citation>
    <scope>NUCLEOTIDE SEQUENCE</scope>
    <source>
        <strain evidence="2">Sukarami</strain>
    </source>
</reference>